<evidence type="ECO:0000256" key="6">
    <source>
        <dbReference type="ARBA" id="ARBA00023125"/>
    </source>
</evidence>
<evidence type="ECO:0000259" key="10">
    <source>
        <dbReference type="PROSITE" id="PS52039"/>
    </source>
</evidence>
<dbReference type="InterPro" id="IPR013497">
    <property type="entry name" value="Topo_IA_cen"/>
</dbReference>
<keyword evidence="6 8" id="KW-0238">DNA-binding</keyword>
<dbReference type="GO" id="GO:0006281">
    <property type="term" value="P:DNA repair"/>
    <property type="evidence" value="ECO:0007669"/>
    <property type="project" value="TreeGrafter"/>
</dbReference>
<feature type="binding site" evidence="8">
    <location>
        <position position="8"/>
    </location>
    <ligand>
        <name>Mg(2+)</name>
        <dbReference type="ChEBI" id="CHEBI:18420"/>
        <note>catalytic</note>
    </ligand>
</feature>
<evidence type="ECO:0000256" key="7">
    <source>
        <dbReference type="ARBA" id="ARBA00023235"/>
    </source>
</evidence>
<dbReference type="EMBL" id="ACWF01000082">
    <property type="protein sequence ID" value="EHL78306.1"/>
    <property type="molecule type" value="Genomic_DNA"/>
</dbReference>
<feature type="region of interest" description="Interaction with DNA" evidence="8">
    <location>
        <begin position="186"/>
        <end position="191"/>
    </location>
</feature>
<comment type="cofactor">
    <cofactor evidence="8">
        <name>Mg(2+)</name>
        <dbReference type="ChEBI" id="CHEBI:18420"/>
    </cofactor>
</comment>
<dbReference type="Pfam" id="PF01131">
    <property type="entry name" value="Topoisom_bac"/>
    <property type="match status" value="1"/>
</dbReference>
<organism evidence="11 12">
    <name type="scientific">Bacillus smithii 7_3_47FAA</name>
    <dbReference type="NCBI Taxonomy" id="665952"/>
    <lineage>
        <taxon>Bacteria</taxon>
        <taxon>Bacillati</taxon>
        <taxon>Bacillota</taxon>
        <taxon>Bacilli</taxon>
        <taxon>Bacillales</taxon>
        <taxon>Bacillaceae</taxon>
        <taxon>Bacillus</taxon>
    </lineage>
</organism>
<dbReference type="InterPro" id="IPR023406">
    <property type="entry name" value="Topo_IA_AS"/>
</dbReference>
<dbReference type="HOGENOM" id="CLU_002929_5_2_9"/>
<dbReference type="Proteomes" id="UP000011747">
    <property type="component" value="Unassembled WGS sequence"/>
</dbReference>
<dbReference type="RefSeq" id="WP_003353865.1">
    <property type="nucleotide sequence ID" value="NZ_JH414751.1"/>
</dbReference>
<dbReference type="NCBIfam" id="TIGR01056">
    <property type="entry name" value="topB"/>
    <property type="match status" value="1"/>
</dbReference>
<dbReference type="GO" id="GO:0000287">
    <property type="term" value="F:magnesium ion binding"/>
    <property type="evidence" value="ECO:0007669"/>
    <property type="project" value="UniProtKB-UniRule"/>
</dbReference>
<feature type="site" description="Interaction with DNA" evidence="8">
    <location>
        <position position="167"/>
    </location>
</feature>
<comment type="similarity">
    <text evidence="2 8">Belongs to the type IA topoisomerase family.</text>
</comment>
<accession>G9QKK7</accession>
<comment type="function">
    <text evidence="8">Releases the supercoiling and torsional tension of DNA, which is introduced during the DNA replication and transcription, by transiently cleaving and rejoining one strand of the DNA duplex. Introduces a single-strand break via transesterification at a target site in duplex DNA. The scissile phosphodiester is attacked by the catalytic tyrosine of the enzyme, resulting in the formation of a DNA-(5'-phosphotyrosyl)-enzyme intermediate and the expulsion of a 3'-OH DNA strand. The free DNA strand then undergoes passage around the unbroken strand, thus removing DNA supercoils. Finally, in the religation step, the DNA 3'-OH attacks the covalent intermediate to expel the active-site tyrosine and restore the DNA phosphodiester backbone.</text>
</comment>
<dbReference type="InterPro" id="IPR003602">
    <property type="entry name" value="Topo_IA_DNA-bd_dom"/>
</dbReference>
<name>G9QKK7_9BACI</name>
<dbReference type="GO" id="GO:0003917">
    <property type="term" value="F:DNA topoisomerase type I (single strand cut, ATP-independent) activity"/>
    <property type="evidence" value="ECO:0007669"/>
    <property type="project" value="UniProtKB-UniRule"/>
</dbReference>
<dbReference type="PANTHER" id="PTHR11390:SF21">
    <property type="entry name" value="DNA TOPOISOMERASE 3-ALPHA"/>
    <property type="match status" value="1"/>
</dbReference>
<dbReference type="GO" id="GO:0006310">
    <property type="term" value="P:DNA recombination"/>
    <property type="evidence" value="ECO:0007669"/>
    <property type="project" value="TreeGrafter"/>
</dbReference>
<feature type="binding site" evidence="8">
    <location>
        <position position="104"/>
    </location>
    <ligand>
        <name>Mg(2+)</name>
        <dbReference type="ChEBI" id="CHEBI:18420"/>
        <note>catalytic</note>
    </ligand>
</feature>
<comment type="catalytic activity">
    <reaction evidence="1 8">
        <text>ATP-independent breakage of single-stranded DNA, followed by passage and rejoining.</text>
        <dbReference type="EC" id="5.6.2.1"/>
    </reaction>
</comment>
<dbReference type="SUPFAM" id="SSF56712">
    <property type="entry name" value="Prokaryotic type I DNA topoisomerase"/>
    <property type="match status" value="1"/>
</dbReference>
<evidence type="ECO:0000256" key="5">
    <source>
        <dbReference type="ARBA" id="ARBA00023029"/>
    </source>
</evidence>
<dbReference type="PROSITE" id="PS52039">
    <property type="entry name" value="TOPO_IA_2"/>
    <property type="match status" value="1"/>
</dbReference>
<keyword evidence="5 8" id="KW-0799">Topoisomerase</keyword>
<dbReference type="PRINTS" id="PR00417">
    <property type="entry name" value="PRTPISMRASEI"/>
</dbReference>
<evidence type="ECO:0000259" key="9">
    <source>
        <dbReference type="PROSITE" id="PS50880"/>
    </source>
</evidence>
<dbReference type="PATRIC" id="fig|665952.3.peg.1549"/>
<evidence type="ECO:0000256" key="8">
    <source>
        <dbReference type="HAMAP-Rule" id="MF_00953"/>
    </source>
</evidence>
<dbReference type="GO" id="GO:0006265">
    <property type="term" value="P:DNA topological change"/>
    <property type="evidence" value="ECO:0007669"/>
    <property type="project" value="UniProtKB-UniRule"/>
</dbReference>
<reference evidence="11 12" key="1">
    <citation type="submission" date="2011-09" db="EMBL/GenBank/DDBJ databases">
        <title>The Genome Sequence of Bacillus smithii 7_3_47FAA.</title>
        <authorList>
            <consortium name="The Broad Institute Genome Sequencing Platform"/>
            <person name="Earl A."/>
            <person name="Ward D."/>
            <person name="Feldgarden M."/>
            <person name="Gevers D."/>
            <person name="Daigneault M."/>
            <person name="Strauss J."/>
            <person name="Allen-Vercoe E."/>
            <person name="Young S.K."/>
            <person name="Zeng Q."/>
            <person name="Gargeya S."/>
            <person name="Fitzgerald M."/>
            <person name="Haas B."/>
            <person name="Abouelleil A."/>
            <person name="Alvarado L."/>
            <person name="Arachchi H.M."/>
            <person name="Berlin A."/>
            <person name="Brown A."/>
            <person name="Chapman S.B."/>
            <person name="Chen Z."/>
            <person name="Dunbar C."/>
            <person name="Freedman E."/>
            <person name="Gearin G."/>
            <person name="Goldberg J."/>
            <person name="Griggs A."/>
            <person name="Gujja S."/>
            <person name="Heiman D."/>
            <person name="Howarth C."/>
            <person name="Larson L."/>
            <person name="Lui A."/>
            <person name="MacDonald P.J.P."/>
            <person name="Montmayeur A."/>
            <person name="Murphy C."/>
            <person name="Neiman D."/>
            <person name="Pearson M."/>
            <person name="Priest M."/>
            <person name="Roberts A."/>
            <person name="Saif S."/>
            <person name="Shea T."/>
            <person name="Shenoy N."/>
            <person name="Sisk P."/>
            <person name="Stolte C."/>
            <person name="Sykes S."/>
            <person name="Wortman J."/>
            <person name="Nusbaum C."/>
            <person name="Birren B."/>
        </authorList>
    </citation>
    <scope>NUCLEOTIDE SEQUENCE [LARGE SCALE GENOMIC DNA]</scope>
    <source>
        <strain evidence="11 12">7_3_47FAA</strain>
    </source>
</reference>
<feature type="site" description="Interaction with DNA" evidence="8">
    <location>
        <position position="175"/>
    </location>
</feature>
<gene>
    <name evidence="8" type="primary">topB</name>
    <name evidence="11" type="ORF">HMPREF1015_01696</name>
</gene>
<dbReference type="Pfam" id="PF01751">
    <property type="entry name" value="Toprim"/>
    <property type="match status" value="1"/>
</dbReference>
<evidence type="ECO:0000256" key="4">
    <source>
        <dbReference type="ARBA" id="ARBA00022842"/>
    </source>
</evidence>
<dbReference type="EC" id="5.6.2.1" evidence="8"/>
<dbReference type="GO" id="GO:0043597">
    <property type="term" value="C:cytoplasmic replication fork"/>
    <property type="evidence" value="ECO:0007669"/>
    <property type="project" value="TreeGrafter"/>
</dbReference>
<dbReference type="SMART" id="SM00493">
    <property type="entry name" value="TOPRIM"/>
    <property type="match status" value="1"/>
</dbReference>
<keyword evidence="7 8" id="KW-0413">Isomerase</keyword>
<comment type="caution">
    <text evidence="11">The sequence shown here is derived from an EMBL/GenBank/DDBJ whole genome shotgun (WGS) entry which is preliminary data.</text>
</comment>
<dbReference type="Gene3D" id="1.10.290.10">
    <property type="entry name" value="Topoisomerase I, domain 4"/>
    <property type="match status" value="1"/>
</dbReference>
<feature type="domain" description="Topo IA-type catalytic" evidence="10">
    <location>
        <begin position="152"/>
        <end position="589"/>
    </location>
</feature>
<dbReference type="Gene3D" id="3.40.50.140">
    <property type="match status" value="1"/>
</dbReference>
<evidence type="ECO:0000313" key="11">
    <source>
        <dbReference type="EMBL" id="EHL78306.1"/>
    </source>
</evidence>
<dbReference type="InterPro" id="IPR013825">
    <property type="entry name" value="Topo_IA_cen_sub2"/>
</dbReference>
<feature type="active site" description="O-(5'-phospho-DNA)-tyrosine intermediate" evidence="8">
    <location>
        <position position="309"/>
    </location>
</feature>
<feature type="site" description="Interaction with DNA" evidence="8">
    <location>
        <position position="60"/>
    </location>
</feature>
<dbReference type="InterPro" id="IPR023405">
    <property type="entry name" value="Topo_IA_core_domain"/>
</dbReference>
<dbReference type="SMART" id="SM00436">
    <property type="entry name" value="TOP1Bc"/>
    <property type="match status" value="1"/>
</dbReference>
<dbReference type="InterPro" id="IPR013826">
    <property type="entry name" value="Topo_IA_cen_sub3"/>
</dbReference>
<feature type="site" description="Interaction with DNA" evidence="8">
    <location>
        <position position="311"/>
    </location>
</feature>
<sequence length="724" mass="82555">MKTLVLAEKPSVARDIAKVLNCKKKGNGFLEGSHYVVTWALGHLVTLADPEVYHHQYKTWRLEDLPIMPETLKLVVIKKTGKQFQTVKTQMNRKDIKEIVIATDAGREGELVARWIIEKARVKKPIKRLWISSVTDKAIKEGFRHLRNGKDYENLYASAVARAEADWLVGINATRALSTKFNAQLSCGRVQTPTLAMIARREEEIKSFVPERFFGIKAVTDHFALTWQDSRSKDQKTFSKEKRDAILAKLARKKAEIISVKKTHKKSYPPALYDLTELQRDAHNRFGFSAKETLSVLQRLYEHYKLVTYPRTDSRYLSSDIVGTLKERVDAVSVRPYSTFTARLLVRPIKGNASFVNDQKVSDHHALIPTEQTPNLDQLSDKERKIYDMIVKRFLAVLYPPFEYEQTSIQARIGDEIFTAKGKRVLSIGWKEIYGKEIDDEEDGDQLLPELREGEWIPVIDLQPTEGETKPPAPFNEGTLLSAMENPAKYMENKSKDLIQTLGKTGGLGTVATRADIIEKLFHTFLIEKKGKDIHITSKGKQLLDLVPDKLKSPALTAEWEQKLEAISKGKLSKQAFLREIRTYAKGVTLEIKQSDKKFKHDNLTGKKCPECGKLLLEVNGKKGKMLVCQDRTCGYRKQISKLTNARCPQCHKRLELRGEGEGQLFVCMNCGFKEKWAAFNERRKKEKQNQASKKDVARYLKNQAKEEPVNTALAEALKKLKLK</sequence>
<dbReference type="InterPro" id="IPR003601">
    <property type="entry name" value="Topo_IA_2"/>
</dbReference>
<dbReference type="Gene3D" id="1.10.460.10">
    <property type="entry name" value="Topoisomerase I, domain 2"/>
    <property type="match status" value="1"/>
</dbReference>
<dbReference type="InterPro" id="IPR005738">
    <property type="entry name" value="TopoIII"/>
</dbReference>
<dbReference type="HAMAP" id="MF_00953">
    <property type="entry name" value="Topoisom_3_prok"/>
    <property type="match status" value="1"/>
</dbReference>
<dbReference type="Gene3D" id="2.70.20.10">
    <property type="entry name" value="Topoisomerase I, domain 3"/>
    <property type="match status" value="1"/>
</dbReference>
<keyword evidence="12" id="KW-1185">Reference proteome</keyword>
<evidence type="ECO:0000256" key="2">
    <source>
        <dbReference type="ARBA" id="ARBA00009446"/>
    </source>
</evidence>
<evidence type="ECO:0000256" key="1">
    <source>
        <dbReference type="ARBA" id="ARBA00000213"/>
    </source>
</evidence>
<feature type="domain" description="Toprim" evidence="9">
    <location>
        <begin position="2"/>
        <end position="135"/>
    </location>
</feature>
<protein>
    <recommendedName>
        <fullName evidence="8">DNA topoisomerase 3</fullName>
        <ecNumber evidence="8">5.6.2.1</ecNumber>
    </recommendedName>
    <alternativeName>
        <fullName evidence="8">DNA topoisomerase III</fullName>
    </alternativeName>
</protein>
<dbReference type="NCBIfam" id="NF005829">
    <property type="entry name" value="PRK07726.1"/>
    <property type="match status" value="1"/>
</dbReference>
<dbReference type="CDD" id="cd00186">
    <property type="entry name" value="TOP1Ac"/>
    <property type="match status" value="1"/>
</dbReference>
<dbReference type="InterPro" id="IPR006171">
    <property type="entry name" value="TOPRIM_dom"/>
</dbReference>
<dbReference type="AlphaFoldDB" id="G9QKK7"/>
<comment type="caution">
    <text evidence="8">Lacks conserved residue(s) required for the propagation of feature annotation.</text>
</comment>
<dbReference type="GO" id="GO:0003677">
    <property type="term" value="F:DNA binding"/>
    <property type="evidence" value="ECO:0007669"/>
    <property type="project" value="UniProtKB-KW"/>
</dbReference>
<dbReference type="PROSITE" id="PS00396">
    <property type="entry name" value="TOPO_IA_1"/>
    <property type="match status" value="1"/>
</dbReference>
<dbReference type="InterPro" id="IPR000380">
    <property type="entry name" value="Topo_IA"/>
</dbReference>
<keyword evidence="3 8" id="KW-0479">Metal-binding</keyword>
<dbReference type="PANTHER" id="PTHR11390">
    <property type="entry name" value="PROKARYOTIC DNA TOPOISOMERASE"/>
    <property type="match status" value="1"/>
</dbReference>
<evidence type="ECO:0000256" key="3">
    <source>
        <dbReference type="ARBA" id="ARBA00022723"/>
    </source>
</evidence>
<evidence type="ECO:0000313" key="12">
    <source>
        <dbReference type="Proteomes" id="UP000011747"/>
    </source>
</evidence>
<dbReference type="InterPro" id="IPR013824">
    <property type="entry name" value="Topo_IA_cen_sub1"/>
</dbReference>
<dbReference type="CDD" id="cd03362">
    <property type="entry name" value="TOPRIM_TopoIA_TopoIII"/>
    <property type="match status" value="1"/>
</dbReference>
<dbReference type="SMART" id="SM00437">
    <property type="entry name" value="TOP1Ac"/>
    <property type="match status" value="1"/>
</dbReference>
<dbReference type="InterPro" id="IPR034144">
    <property type="entry name" value="TOPRIM_TopoIII"/>
</dbReference>
<proteinExistence type="inferred from homology"/>
<dbReference type="PROSITE" id="PS50880">
    <property type="entry name" value="TOPRIM"/>
    <property type="match status" value="1"/>
</dbReference>
<keyword evidence="4 8" id="KW-0460">Magnesium</keyword>